<protein>
    <recommendedName>
        <fullName evidence="15">TonB-dependent receptor</fullName>
    </recommendedName>
</protein>
<dbReference type="Gene3D" id="2.170.130.10">
    <property type="entry name" value="TonB-dependent receptor, plug domain"/>
    <property type="match status" value="1"/>
</dbReference>
<keyword evidence="2 8" id="KW-0813">Transport</keyword>
<evidence type="ECO:0000256" key="3">
    <source>
        <dbReference type="ARBA" id="ARBA00022452"/>
    </source>
</evidence>
<gene>
    <name evidence="13" type="ORF">CHU95_11575</name>
</gene>
<keyword evidence="7 8" id="KW-0998">Cell outer membrane</keyword>
<dbReference type="InterPro" id="IPR036942">
    <property type="entry name" value="Beta-barrel_TonB_sf"/>
</dbReference>
<dbReference type="PANTHER" id="PTHR47234:SF2">
    <property type="entry name" value="TONB-DEPENDENT RECEPTOR"/>
    <property type="match status" value="1"/>
</dbReference>
<dbReference type="Pfam" id="PF07715">
    <property type="entry name" value="Plug"/>
    <property type="match status" value="1"/>
</dbReference>
<evidence type="ECO:0000259" key="12">
    <source>
        <dbReference type="Pfam" id="PF07715"/>
    </source>
</evidence>
<comment type="caution">
    <text evidence="13">The sequence shown here is derived from an EMBL/GenBank/DDBJ whole genome shotgun (WGS) entry which is preliminary data.</text>
</comment>
<evidence type="ECO:0000256" key="7">
    <source>
        <dbReference type="ARBA" id="ARBA00023237"/>
    </source>
</evidence>
<dbReference type="OrthoDB" id="7582244at2"/>
<evidence type="ECO:0000259" key="11">
    <source>
        <dbReference type="Pfam" id="PF00593"/>
    </source>
</evidence>
<dbReference type="RefSeq" id="WP_094456512.1">
    <property type="nucleotide sequence ID" value="NZ_NOXU01000029.1"/>
</dbReference>
<keyword evidence="5 9" id="KW-0798">TonB box</keyword>
<evidence type="ECO:0000256" key="5">
    <source>
        <dbReference type="ARBA" id="ARBA00023077"/>
    </source>
</evidence>
<evidence type="ECO:0000256" key="6">
    <source>
        <dbReference type="ARBA" id="ARBA00023136"/>
    </source>
</evidence>
<dbReference type="InterPro" id="IPR000531">
    <property type="entry name" value="Beta-barrel_TonB"/>
</dbReference>
<dbReference type="GO" id="GO:0009279">
    <property type="term" value="C:cell outer membrane"/>
    <property type="evidence" value="ECO:0007669"/>
    <property type="project" value="UniProtKB-SubCell"/>
</dbReference>
<keyword evidence="4 8" id="KW-0812">Transmembrane</keyword>
<dbReference type="PROSITE" id="PS52016">
    <property type="entry name" value="TONB_DEPENDENT_REC_3"/>
    <property type="match status" value="1"/>
</dbReference>
<feature type="domain" description="TonB-dependent receptor-like beta-barrel" evidence="11">
    <location>
        <begin position="405"/>
        <end position="939"/>
    </location>
</feature>
<evidence type="ECO:0000256" key="1">
    <source>
        <dbReference type="ARBA" id="ARBA00004571"/>
    </source>
</evidence>
<reference evidence="13 14" key="1">
    <citation type="submission" date="2017-07" db="EMBL/GenBank/DDBJ databases">
        <title>Niveispirillum cyanobacteriorum sp. nov., isolated from cyanobacterial aggregates in a eutrophic lake.</title>
        <authorList>
            <person name="Cai H."/>
        </authorList>
    </citation>
    <scope>NUCLEOTIDE SEQUENCE [LARGE SCALE GENOMIC DNA]</scope>
    <source>
        <strain evidence="14">TH1-14</strain>
    </source>
</reference>
<keyword evidence="10" id="KW-0732">Signal</keyword>
<keyword evidence="6 8" id="KW-0472">Membrane</keyword>
<keyword evidence="14" id="KW-1185">Reference proteome</keyword>
<proteinExistence type="inferred from homology"/>
<dbReference type="Proteomes" id="UP000216998">
    <property type="component" value="Unassembled WGS sequence"/>
</dbReference>
<sequence length="978" mass="104893">MKMVQKRSSRRFQRGLLLGAAMGLVATGVATAQELQLEEIVVTGSRIARPELTSSSPVTVVDAAAFEQAGAATVDSVLNELPQIIPALGAFSNNGGNGTATVDLRGIGAARTLVLVNGRRYIPTNGTGTVDLNNVPASLIKQVQVLTGGASAVYGSDAIAGVVNFVLQDDFRGAKASARYGITKEGDGKERNVNLTLGTGSEDGKSNLTLFAEYNKRDEVMAGDRDYSKQAITEGVVNGVPTILFSGSSTSPGARLARGTTVLTWDANGVPRPYNSTRTTTSAGDLYNFSPVNYLRVPQERLSLFAIGNHEFNEHFEIYEEFNYVTNRVPLQLAETPAVIPQPRPGVPPIRINLTNPLLTAATVAQLRTLYPASADPTFVAPPGFTANDYASITTANALSRRMMELGARQQDNNQNAFNSTTGIKGDLIDGWRYDTYFTFGRVTRDVIVRNDVSSARLRQALNATRDAAGNAICVDATARAAGCVPIDIFGPGRISEAAANYVRTDTNRVQEFEQQVWNGSINGDLFDLPAGAVSVAFGGEWRKNKYFDRVDDSIRTGDILGFNPALSTSGSFDVWEGFAETYVPLVSDQPFFEDLSATAAFRYSDYSSVGSVESWKAGMGWSPVEDVNFRAEFQAATRAPNVLELFQGGAVGFPTLNSTVDPCLLSTATNFDRAFCISQGVPAASVGTTAFNNARPTQYQSLTQGAAVVGFDLKEEQSETWTVGAVFTPSFLPELSATLDWWQIKLDDQIGGFGGGAAGVVRDCFVNKNLQSATCQAISRTGDGYLAVVQVPTVNNAGLKTSGVDLGLVWHQDLPESLAIAGEGQYRIKTDVSYRNKLNVQPSVGGTIYKCAGYGGPNICGEPIPKWKATTTFTYQSGPLTASVQWNYIGSWKNDAILFGTNPTTLVYPKVGSYNLFDLSGSYEVVEGVAVSAGVTNLFDKQPPMLPDTMIGSQQNSFTNTYDALGQRFFISTSVKF</sequence>
<organism evidence="13 14">
    <name type="scientific">Niveispirillum lacus</name>
    <dbReference type="NCBI Taxonomy" id="1981099"/>
    <lineage>
        <taxon>Bacteria</taxon>
        <taxon>Pseudomonadati</taxon>
        <taxon>Pseudomonadota</taxon>
        <taxon>Alphaproteobacteria</taxon>
        <taxon>Rhodospirillales</taxon>
        <taxon>Azospirillaceae</taxon>
        <taxon>Niveispirillum</taxon>
    </lineage>
</organism>
<feature type="domain" description="TonB-dependent receptor plug" evidence="12">
    <location>
        <begin position="53"/>
        <end position="162"/>
    </location>
</feature>
<comment type="subcellular location">
    <subcellularLocation>
        <location evidence="1 8">Cell outer membrane</location>
        <topology evidence="1 8">Multi-pass membrane protein</topology>
    </subcellularLocation>
</comment>
<dbReference type="SUPFAM" id="SSF56935">
    <property type="entry name" value="Porins"/>
    <property type="match status" value="1"/>
</dbReference>
<comment type="similarity">
    <text evidence="8 9">Belongs to the TonB-dependent receptor family.</text>
</comment>
<dbReference type="Pfam" id="PF00593">
    <property type="entry name" value="TonB_dep_Rec_b-barrel"/>
    <property type="match status" value="1"/>
</dbReference>
<evidence type="ECO:0000256" key="9">
    <source>
        <dbReference type="RuleBase" id="RU003357"/>
    </source>
</evidence>
<evidence type="ECO:0000256" key="8">
    <source>
        <dbReference type="PROSITE-ProRule" id="PRU01360"/>
    </source>
</evidence>
<dbReference type="InterPro" id="IPR037066">
    <property type="entry name" value="Plug_dom_sf"/>
</dbReference>
<evidence type="ECO:0000313" key="13">
    <source>
        <dbReference type="EMBL" id="OYQ34102.1"/>
    </source>
</evidence>
<dbReference type="PANTHER" id="PTHR47234">
    <property type="match status" value="1"/>
</dbReference>
<evidence type="ECO:0000256" key="4">
    <source>
        <dbReference type="ARBA" id="ARBA00022692"/>
    </source>
</evidence>
<evidence type="ECO:0000256" key="10">
    <source>
        <dbReference type="SAM" id="SignalP"/>
    </source>
</evidence>
<dbReference type="AlphaFoldDB" id="A0A255YY25"/>
<dbReference type="Gene3D" id="2.40.170.20">
    <property type="entry name" value="TonB-dependent receptor, beta-barrel domain"/>
    <property type="match status" value="1"/>
</dbReference>
<feature type="chain" id="PRO_5012603810" description="TonB-dependent receptor" evidence="10">
    <location>
        <begin position="33"/>
        <end position="978"/>
    </location>
</feature>
<accession>A0A255YY25</accession>
<dbReference type="EMBL" id="NOXU01000029">
    <property type="protein sequence ID" value="OYQ34102.1"/>
    <property type="molecule type" value="Genomic_DNA"/>
</dbReference>
<dbReference type="InterPro" id="IPR039426">
    <property type="entry name" value="TonB-dep_rcpt-like"/>
</dbReference>
<keyword evidence="3 8" id="KW-1134">Transmembrane beta strand</keyword>
<evidence type="ECO:0000256" key="2">
    <source>
        <dbReference type="ARBA" id="ARBA00022448"/>
    </source>
</evidence>
<feature type="signal peptide" evidence="10">
    <location>
        <begin position="1"/>
        <end position="32"/>
    </location>
</feature>
<dbReference type="InterPro" id="IPR012910">
    <property type="entry name" value="Plug_dom"/>
</dbReference>
<evidence type="ECO:0008006" key="15">
    <source>
        <dbReference type="Google" id="ProtNLM"/>
    </source>
</evidence>
<evidence type="ECO:0000313" key="14">
    <source>
        <dbReference type="Proteomes" id="UP000216998"/>
    </source>
</evidence>
<name>A0A255YY25_9PROT</name>